<reference evidence="1 2" key="1">
    <citation type="submission" date="2019-06" db="EMBL/GenBank/DDBJ databases">
        <title>Lysobacter alkalisoli sp. nov. isolated from saline soil.</title>
        <authorList>
            <person name="Sun J.-Q."/>
            <person name="Xu L."/>
        </authorList>
    </citation>
    <scope>NUCLEOTIDE SEQUENCE [LARGE SCALE GENOMIC DNA]</scope>
    <source>
        <strain evidence="1 2">JCM 31130</strain>
    </source>
</reference>
<gene>
    <name evidence="1" type="ORF">FKV25_09635</name>
</gene>
<proteinExistence type="predicted"/>
<dbReference type="AlphaFoldDB" id="A0A508AF56"/>
<sequence>MAGLVAASALAVTGCATSGYGSAGAGYGSTSPGYGYGSQPANCADCGVITRIDPIETGTAPNATGAILGGLVGAVAGRELAEDESKGRQNTATVAGAAAGAVAGNAVQNSVQTKYEVYVRMSDGRTNRINMNNVVGLQVGEQVRVSNGRIIGS</sequence>
<name>A0A508AF56_9GAMM</name>
<comment type="caution">
    <text evidence="1">The sequence shown here is derived from an EMBL/GenBank/DDBJ whole genome shotgun (WGS) entry which is preliminary data.</text>
</comment>
<organism evidence="1 2">
    <name type="scientific">Marilutibacter aestuarii</name>
    <dbReference type="NCBI Taxonomy" id="1706195"/>
    <lineage>
        <taxon>Bacteria</taxon>
        <taxon>Pseudomonadati</taxon>
        <taxon>Pseudomonadota</taxon>
        <taxon>Gammaproteobacteria</taxon>
        <taxon>Lysobacterales</taxon>
        <taxon>Lysobacteraceae</taxon>
        <taxon>Marilutibacter</taxon>
    </lineage>
</organism>
<accession>A0A508AF56</accession>
<dbReference type="GO" id="GO:0019867">
    <property type="term" value="C:outer membrane"/>
    <property type="evidence" value="ECO:0007669"/>
    <property type="project" value="InterPro"/>
</dbReference>
<dbReference type="EMBL" id="VICE01000090">
    <property type="protein sequence ID" value="TQD44442.1"/>
    <property type="molecule type" value="Genomic_DNA"/>
</dbReference>
<dbReference type="Proteomes" id="UP000318212">
    <property type="component" value="Unassembled WGS sequence"/>
</dbReference>
<protein>
    <submittedName>
        <fullName evidence="1">Glycine zipper 2TM domain-containing protein</fullName>
    </submittedName>
</protein>
<evidence type="ECO:0000313" key="2">
    <source>
        <dbReference type="Proteomes" id="UP000318212"/>
    </source>
</evidence>
<evidence type="ECO:0000313" key="1">
    <source>
        <dbReference type="EMBL" id="TQD44442.1"/>
    </source>
</evidence>
<keyword evidence="2" id="KW-1185">Reference proteome</keyword>
<dbReference type="OrthoDB" id="5966509at2"/>